<dbReference type="PROSITE" id="PS00018">
    <property type="entry name" value="EF_HAND_1"/>
    <property type="match status" value="2"/>
</dbReference>
<evidence type="ECO:0000313" key="5">
    <source>
        <dbReference type="EMBL" id="CAD9438905.1"/>
    </source>
</evidence>
<feature type="region of interest" description="Disordered" evidence="2">
    <location>
        <begin position="235"/>
        <end position="263"/>
    </location>
</feature>
<dbReference type="PROSITE" id="PS50222">
    <property type="entry name" value="EF_HAND_2"/>
    <property type="match status" value="2"/>
</dbReference>
<dbReference type="GO" id="GO:0005509">
    <property type="term" value="F:calcium ion binding"/>
    <property type="evidence" value="ECO:0007669"/>
    <property type="project" value="InterPro"/>
</dbReference>
<feature type="compositionally biased region" description="Acidic residues" evidence="2">
    <location>
        <begin position="245"/>
        <end position="262"/>
    </location>
</feature>
<feature type="non-terminal residue" evidence="5">
    <location>
        <position position="608"/>
    </location>
</feature>
<dbReference type="SMART" id="SM00233">
    <property type="entry name" value="PH"/>
    <property type="match status" value="1"/>
</dbReference>
<dbReference type="Gene3D" id="2.30.29.30">
    <property type="entry name" value="Pleckstrin-homology domain (PH domain)/Phosphotyrosine-binding domain (PTB)"/>
    <property type="match status" value="1"/>
</dbReference>
<dbReference type="EMBL" id="HBGT01027375">
    <property type="protein sequence ID" value="CAD9438905.1"/>
    <property type="molecule type" value="Transcribed_RNA"/>
</dbReference>
<evidence type="ECO:0000256" key="1">
    <source>
        <dbReference type="ARBA" id="ARBA00022837"/>
    </source>
</evidence>
<feature type="domain" description="EF-hand" evidence="4">
    <location>
        <begin position="1"/>
        <end position="36"/>
    </location>
</feature>
<dbReference type="Pfam" id="PF00169">
    <property type="entry name" value="PH"/>
    <property type="match status" value="1"/>
</dbReference>
<dbReference type="InterPro" id="IPR011992">
    <property type="entry name" value="EF-hand-dom_pair"/>
</dbReference>
<evidence type="ECO:0000259" key="3">
    <source>
        <dbReference type="PROSITE" id="PS50003"/>
    </source>
</evidence>
<gene>
    <name evidence="5" type="ORF">FPAR1323_LOCUS14234</name>
</gene>
<dbReference type="Gene3D" id="1.10.238.10">
    <property type="entry name" value="EF-hand"/>
    <property type="match status" value="1"/>
</dbReference>
<organism evidence="5">
    <name type="scientific">Florenciella parvula</name>
    <dbReference type="NCBI Taxonomy" id="236787"/>
    <lineage>
        <taxon>Eukaryota</taxon>
        <taxon>Sar</taxon>
        <taxon>Stramenopiles</taxon>
        <taxon>Ochrophyta</taxon>
        <taxon>Dictyochophyceae</taxon>
        <taxon>Florenciellales</taxon>
        <taxon>Florenciella</taxon>
    </lineage>
</organism>
<dbReference type="InterPro" id="IPR018247">
    <property type="entry name" value="EF_Hand_1_Ca_BS"/>
</dbReference>
<dbReference type="SMART" id="SM00054">
    <property type="entry name" value="EFh"/>
    <property type="match status" value="2"/>
</dbReference>
<feature type="region of interest" description="Disordered" evidence="2">
    <location>
        <begin position="588"/>
        <end position="608"/>
    </location>
</feature>
<dbReference type="InterPro" id="IPR011993">
    <property type="entry name" value="PH-like_dom_sf"/>
</dbReference>
<evidence type="ECO:0000259" key="4">
    <source>
        <dbReference type="PROSITE" id="PS50222"/>
    </source>
</evidence>
<dbReference type="AlphaFoldDB" id="A0A7S2D0T3"/>
<feature type="compositionally biased region" description="Polar residues" evidence="2">
    <location>
        <begin position="94"/>
        <end position="112"/>
    </location>
</feature>
<dbReference type="SUPFAM" id="SSF47473">
    <property type="entry name" value="EF-hand"/>
    <property type="match status" value="1"/>
</dbReference>
<dbReference type="PROSITE" id="PS50003">
    <property type="entry name" value="PH_DOMAIN"/>
    <property type="match status" value="1"/>
</dbReference>
<sequence>MNEASLKLLFVKIDGDGDGQVTKMEMESALSSMSGNKVSAVMVQKLFDRYDTDKNGTLSFEEFQECGAMIAAASAGGGTAGGPGGGGGSSPAGQTTISPNHTVTGRNISNPEATPRKIGTLYKQGRGRRTWYRKPWTKRTFALDNQGILSYYKPNSDSRGPLADKRGEVDVSKGQVLAQATSKTFKKKGQVWYVFNVNARAVGDRKEEVLNLAAASIEEAKEWLTLMGNSNTKNQSLFKKKSGAAEEEEESDEDESDDEAEPLFEKSELVVINKLNSHVKGAVARVVDPSWNGLVKIELTTSEDKGQIKSYNSTDLIKLTEAPPGLVKTYLEEKAAAKEAPTPPAKVGRPSRRIEVGVMEDEAEVLWKGWMRAPNGPAVQGQSSDEREMSKVACYSVITGGDDNSPPKLTLLKGADSLQALDNEEVTHLINENLVTPTQRMADEIGRAEVQAGDQSHITIDLATIIYLNIVDTKGKNGAWKYRLVLRSPSTSYFLGLSHAKAAATCVQVVNELIKDNIAPSLCLPPVMDDASVRDPSLGLLDVSSPQPAGDLPRTSKRVSVSKRLIVVPVTPPGDLAVLSMGLKTPQGGATDAPSVGVLNNSGEGEGE</sequence>
<name>A0A7S2D0T3_9STRA</name>
<dbReference type="CDD" id="cd00821">
    <property type="entry name" value="PH"/>
    <property type="match status" value="1"/>
</dbReference>
<dbReference type="SUPFAM" id="SSF50729">
    <property type="entry name" value="PH domain-like"/>
    <property type="match status" value="1"/>
</dbReference>
<evidence type="ECO:0000256" key="2">
    <source>
        <dbReference type="SAM" id="MobiDB-lite"/>
    </source>
</evidence>
<evidence type="ECO:0008006" key="6">
    <source>
        <dbReference type="Google" id="ProtNLM"/>
    </source>
</evidence>
<protein>
    <recommendedName>
        <fullName evidence="6">Calmodulin</fullName>
    </recommendedName>
</protein>
<feature type="compositionally biased region" description="Polar residues" evidence="2">
    <location>
        <begin position="598"/>
        <end position="608"/>
    </location>
</feature>
<dbReference type="Pfam" id="PF13499">
    <property type="entry name" value="EF-hand_7"/>
    <property type="match status" value="1"/>
</dbReference>
<dbReference type="InterPro" id="IPR001849">
    <property type="entry name" value="PH_domain"/>
</dbReference>
<dbReference type="CDD" id="cd00051">
    <property type="entry name" value="EFh"/>
    <property type="match status" value="1"/>
</dbReference>
<feature type="domain" description="PH" evidence="3">
    <location>
        <begin position="114"/>
        <end position="232"/>
    </location>
</feature>
<accession>A0A7S2D0T3</accession>
<feature type="region of interest" description="Disordered" evidence="2">
    <location>
        <begin position="78"/>
        <end position="114"/>
    </location>
</feature>
<feature type="compositionally biased region" description="Gly residues" evidence="2">
    <location>
        <begin position="78"/>
        <end position="90"/>
    </location>
</feature>
<proteinExistence type="predicted"/>
<reference evidence="5" key="1">
    <citation type="submission" date="2021-01" db="EMBL/GenBank/DDBJ databases">
        <authorList>
            <person name="Corre E."/>
            <person name="Pelletier E."/>
            <person name="Niang G."/>
            <person name="Scheremetjew M."/>
            <person name="Finn R."/>
            <person name="Kale V."/>
            <person name="Holt S."/>
            <person name="Cochrane G."/>
            <person name="Meng A."/>
            <person name="Brown T."/>
            <person name="Cohen L."/>
        </authorList>
    </citation>
    <scope>NUCLEOTIDE SEQUENCE</scope>
    <source>
        <strain evidence="5">RCC1693</strain>
    </source>
</reference>
<feature type="domain" description="EF-hand" evidence="4">
    <location>
        <begin position="38"/>
        <end position="73"/>
    </location>
</feature>
<keyword evidence="1" id="KW-0106">Calcium</keyword>
<dbReference type="InterPro" id="IPR002048">
    <property type="entry name" value="EF_hand_dom"/>
</dbReference>